<proteinExistence type="inferred from homology"/>
<evidence type="ECO:0000259" key="4">
    <source>
        <dbReference type="PROSITE" id="PS51462"/>
    </source>
</evidence>
<dbReference type="Gene3D" id="3.90.79.10">
    <property type="entry name" value="Nucleoside Triphosphate Pyrophosphohydrolase"/>
    <property type="match status" value="1"/>
</dbReference>
<dbReference type="InterPro" id="IPR000086">
    <property type="entry name" value="NUDIX_hydrolase_dom"/>
</dbReference>
<dbReference type="SUPFAM" id="SSF55811">
    <property type="entry name" value="Nudix"/>
    <property type="match status" value="1"/>
</dbReference>
<dbReference type="Proteomes" id="UP000682111">
    <property type="component" value="Unassembled WGS sequence"/>
</dbReference>
<dbReference type="InterPro" id="IPR020084">
    <property type="entry name" value="NUDIX_hydrolase_CS"/>
</dbReference>
<dbReference type="PANTHER" id="PTHR43046">
    <property type="entry name" value="GDP-MANNOSE MANNOSYL HYDROLASE"/>
    <property type="match status" value="1"/>
</dbReference>
<dbReference type="Pfam" id="PF00293">
    <property type="entry name" value="NUDIX"/>
    <property type="match status" value="1"/>
</dbReference>
<gene>
    <name evidence="5" type="primary">ytkD</name>
    <name evidence="5" type="ORF">J27TS8_00300</name>
</gene>
<dbReference type="PROSITE" id="PS00893">
    <property type="entry name" value="NUDIX_BOX"/>
    <property type="match status" value="1"/>
</dbReference>
<dbReference type="PANTHER" id="PTHR43046:SF14">
    <property type="entry name" value="MUTT_NUDIX FAMILY PROTEIN"/>
    <property type="match status" value="1"/>
</dbReference>
<evidence type="ECO:0000313" key="5">
    <source>
        <dbReference type="EMBL" id="GIN60037.1"/>
    </source>
</evidence>
<dbReference type="PRINTS" id="PR00502">
    <property type="entry name" value="NUDIXFAMILY"/>
</dbReference>
<dbReference type="RefSeq" id="WP_095312674.1">
    <property type="nucleotide sequence ID" value="NZ_BORC01000001.1"/>
</dbReference>
<comment type="caution">
    <text evidence="5">The sequence shown here is derived from an EMBL/GenBank/DDBJ whole genome shotgun (WGS) entry which is preliminary data.</text>
</comment>
<sequence>MDTFKDFFGATVRLAFKKNSFSEAPRHVLVICEYQNEWLLTKHPVRGLEFPGGKVEPGESIEEAAKREVYEETGAKLESLQLIGEYEIENDTETFVKAIFYGKISHLEKRPHFHETEGPALINGNILEERFNDAYSFIMKDSVIEKSLLFIGKLKNR</sequence>
<evidence type="ECO:0000313" key="6">
    <source>
        <dbReference type="Proteomes" id="UP000682111"/>
    </source>
</evidence>
<dbReference type="NCBIfam" id="TIGR02705">
    <property type="entry name" value="nudix_YtkD"/>
    <property type="match status" value="1"/>
</dbReference>
<dbReference type="EMBL" id="BORC01000001">
    <property type="protein sequence ID" value="GIN60037.1"/>
    <property type="molecule type" value="Genomic_DNA"/>
</dbReference>
<evidence type="ECO:0000256" key="1">
    <source>
        <dbReference type="ARBA" id="ARBA00001946"/>
    </source>
</evidence>
<dbReference type="CDD" id="cd04665">
    <property type="entry name" value="NUDIX_RppH"/>
    <property type="match status" value="1"/>
</dbReference>
<comment type="similarity">
    <text evidence="3">Belongs to the Nudix hydrolase family.</text>
</comment>
<accession>A0A920BS90</accession>
<name>A0A920BS90_9BACI</name>
<evidence type="ECO:0000256" key="2">
    <source>
        <dbReference type="ARBA" id="ARBA00022801"/>
    </source>
</evidence>
<organism evidence="5 6">
    <name type="scientific">Robertmurraya siralis</name>
    <dbReference type="NCBI Taxonomy" id="77777"/>
    <lineage>
        <taxon>Bacteria</taxon>
        <taxon>Bacillati</taxon>
        <taxon>Bacillota</taxon>
        <taxon>Bacilli</taxon>
        <taxon>Bacillales</taxon>
        <taxon>Bacillaceae</taxon>
        <taxon>Robertmurraya</taxon>
    </lineage>
</organism>
<dbReference type="AlphaFoldDB" id="A0A920BS90"/>
<dbReference type="InterPro" id="IPR014078">
    <property type="entry name" value="Nudix_YtkD"/>
</dbReference>
<dbReference type="PROSITE" id="PS51462">
    <property type="entry name" value="NUDIX"/>
    <property type="match status" value="1"/>
</dbReference>
<feature type="domain" description="Nudix hydrolase" evidence="4">
    <location>
        <begin position="21"/>
        <end position="145"/>
    </location>
</feature>
<evidence type="ECO:0000256" key="3">
    <source>
        <dbReference type="RuleBase" id="RU003476"/>
    </source>
</evidence>
<dbReference type="InterPro" id="IPR015797">
    <property type="entry name" value="NUDIX_hydrolase-like_dom_sf"/>
</dbReference>
<dbReference type="InterPro" id="IPR020476">
    <property type="entry name" value="Nudix_hydrolase"/>
</dbReference>
<keyword evidence="6" id="KW-1185">Reference proteome</keyword>
<protein>
    <submittedName>
        <fullName evidence="5">8-oxo-dGTP diphosphatase YtkD</fullName>
    </submittedName>
</protein>
<keyword evidence="2 3" id="KW-0378">Hydrolase</keyword>
<dbReference type="GO" id="GO:0016787">
    <property type="term" value="F:hydrolase activity"/>
    <property type="evidence" value="ECO:0007669"/>
    <property type="project" value="UniProtKB-KW"/>
</dbReference>
<reference evidence="5" key="1">
    <citation type="submission" date="2021-03" db="EMBL/GenBank/DDBJ databases">
        <title>Antimicrobial resistance genes in bacteria isolated from Japanese honey, and their potential for conferring macrolide and lincosamide resistance in the American foulbrood pathogen Paenibacillus larvae.</title>
        <authorList>
            <person name="Okamoto M."/>
            <person name="Kumagai M."/>
            <person name="Kanamori H."/>
            <person name="Takamatsu D."/>
        </authorList>
    </citation>
    <scope>NUCLEOTIDE SEQUENCE</scope>
    <source>
        <strain evidence="5">J27TS8</strain>
    </source>
</reference>
<comment type="cofactor">
    <cofactor evidence="1">
        <name>Mg(2+)</name>
        <dbReference type="ChEBI" id="CHEBI:18420"/>
    </cofactor>
</comment>
<dbReference type="OrthoDB" id="9131041at2"/>